<name>A0AC35EYV0_9BILA</name>
<evidence type="ECO:0000313" key="2">
    <source>
        <dbReference type="WBParaSite" id="PS1159_v2.g1211.t1"/>
    </source>
</evidence>
<organism evidence="1 2">
    <name type="scientific">Panagrolaimus sp. PS1159</name>
    <dbReference type="NCBI Taxonomy" id="55785"/>
    <lineage>
        <taxon>Eukaryota</taxon>
        <taxon>Metazoa</taxon>
        <taxon>Ecdysozoa</taxon>
        <taxon>Nematoda</taxon>
        <taxon>Chromadorea</taxon>
        <taxon>Rhabditida</taxon>
        <taxon>Tylenchina</taxon>
        <taxon>Panagrolaimomorpha</taxon>
        <taxon>Panagrolaimoidea</taxon>
        <taxon>Panagrolaimidae</taxon>
        <taxon>Panagrolaimus</taxon>
    </lineage>
</organism>
<dbReference type="Proteomes" id="UP000887580">
    <property type="component" value="Unplaced"/>
</dbReference>
<evidence type="ECO:0000313" key="1">
    <source>
        <dbReference type="Proteomes" id="UP000887580"/>
    </source>
</evidence>
<reference evidence="2" key="1">
    <citation type="submission" date="2022-11" db="UniProtKB">
        <authorList>
            <consortium name="WormBaseParasite"/>
        </authorList>
    </citation>
    <scope>IDENTIFICATION</scope>
</reference>
<sequence>MGKTVIACYDSKNPNLNAKGGCDPGQCEFKAGVLEDLGKKLIWFKSDKNLQSQYENKCETAVMSFPEATPYGFRPFPSCEPLKHDGNIVKLYVHHVPPGCPFYVLNAKIWTPPPPTPSQNSSKTDEQNQTTPKSSNAEMWIGIGVGIFIIFVIIIIGFGYCYYRTQIQKKPLFGNKKEIQPNAAESKKAEDKKEEKQQQKPAKKKLPKEKKA</sequence>
<proteinExistence type="predicted"/>
<dbReference type="WBParaSite" id="PS1159_v2.g1211.t1">
    <property type="protein sequence ID" value="PS1159_v2.g1211.t1"/>
    <property type="gene ID" value="PS1159_v2.g1211"/>
</dbReference>
<accession>A0AC35EYV0</accession>
<protein>
    <submittedName>
        <fullName evidence="2">Ovule protein</fullName>
    </submittedName>
</protein>